<accession>A0A8E2F786</accession>
<feature type="compositionally biased region" description="Basic and acidic residues" evidence="1">
    <location>
        <begin position="359"/>
        <end position="368"/>
    </location>
</feature>
<feature type="compositionally biased region" description="Polar residues" evidence="1">
    <location>
        <begin position="433"/>
        <end position="444"/>
    </location>
</feature>
<feature type="region of interest" description="Disordered" evidence="1">
    <location>
        <begin position="292"/>
        <end position="463"/>
    </location>
</feature>
<organism evidence="2 3">
    <name type="scientific">Glonium stellatum</name>
    <dbReference type="NCBI Taxonomy" id="574774"/>
    <lineage>
        <taxon>Eukaryota</taxon>
        <taxon>Fungi</taxon>
        <taxon>Dikarya</taxon>
        <taxon>Ascomycota</taxon>
        <taxon>Pezizomycotina</taxon>
        <taxon>Dothideomycetes</taxon>
        <taxon>Pleosporomycetidae</taxon>
        <taxon>Gloniales</taxon>
        <taxon>Gloniaceae</taxon>
        <taxon>Glonium</taxon>
    </lineage>
</organism>
<gene>
    <name evidence="2" type="ORF">AOQ84DRAFT_423229</name>
</gene>
<evidence type="ECO:0000313" key="2">
    <source>
        <dbReference type="EMBL" id="OCL11588.1"/>
    </source>
</evidence>
<dbReference type="OrthoDB" id="3937844at2759"/>
<proteinExistence type="predicted"/>
<feature type="compositionally biased region" description="Basic residues" evidence="1">
    <location>
        <begin position="600"/>
        <end position="618"/>
    </location>
</feature>
<feature type="compositionally biased region" description="Basic and acidic residues" evidence="1">
    <location>
        <begin position="663"/>
        <end position="679"/>
    </location>
</feature>
<dbReference type="EMBL" id="KV749028">
    <property type="protein sequence ID" value="OCL11588.1"/>
    <property type="molecule type" value="Genomic_DNA"/>
</dbReference>
<feature type="compositionally biased region" description="Basic and acidic residues" evidence="1">
    <location>
        <begin position="517"/>
        <end position="528"/>
    </location>
</feature>
<feature type="region of interest" description="Disordered" evidence="1">
    <location>
        <begin position="477"/>
        <end position="685"/>
    </location>
</feature>
<keyword evidence="3" id="KW-1185">Reference proteome</keyword>
<reference evidence="2 3" key="1">
    <citation type="journal article" date="2016" name="Nat. Commun.">
        <title>Ectomycorrhizal ecology is imprinted in the genome of the dominant symbiotic fungus Cenococcum geophilum.</title>
        <authorList>
            <consortium name="DOE Joint Genome Institute"/>
            <person name="Peter M."/>
            <person name="Kohler A."/>
            <person name="Ohm R.A."/>
            <person name="Kuo A."/>
            <person name="Krutzmann J."/>
            <person name="Morin E."/>
            <person name="Arend M."/>
            <person name="Barry K.W."/>
            <person name="Binder M."/>
            <person name="Choi C."/>
            <person name="Clum A."/>
            <person name="Copeland A."/>
            <person name="Grisel N."/>
            <person name="Haridas S."/>
            <person name="Kipfer T."/>
            <person name="LaButti K."/>
            <person name="Lindquist E."/>
            <person name="Lipzen A."/>
            <person name="Maire R."/>
            <person name="Meier B."/>
            <person name="Mihaltcheva S."/>
            <person name="Molinier V."/>
            <person name="Murat C."/>
            <person name="Poggeler S."/>
            <person name="Quandt C.A."/>
            <person name="Sperisen C."/>
            <person name="Tritt A."/>
            <person name="Tisserant E."/>
            <person name="Crous P.W."/>
            <person name="Henrissat B."/>
            <person name="Nehls U."/>
            <person name="Egli S."/>
            <person name="Spatafora J.W."/>
            <person name="Grigoriev I.V."/>
            <person name="Martin F.M."/>
        </authorList>
    </citation>
    <scope>NUCLEOTIDE SEQUENCE [LARGE SCALE GENOMIC DNA]</scope>
    <source>
        <strain evidence="2 3">CBS 207.34</strain>
    </source>
</reference>
<feature type="compositionally biased region" description="Basic and acidic residues" evidence="1">
    <location>
        <begin position="311"/>
        <end position="325"/>
    </location>
</feature>
<feature type="compositionally biased region" description="Polar residues" evidence="1">
    <location>
        <begin position="327"/>
        <end position="340"/>
    </location>
</feature>
<evidence type="ECO:0000256" key="1">
    <source>
        <dbReference type="SAM" id="MobiDB-lite"/>
    </source>
</evidence>
<protein>
    <submittedName>
        <fullName evidence="2">Uncharacterized protein</fullName>
    </submittedName>
</protein>
<dbReference type="Proteomes" id="UP000250140">
    <property type="component" value="Unassembled WGS sequence"/>
</dbReference>
<sequence>MKGLRAESLGAARPTVTERYLRSFTDESFPSRTRRWVGLVLHRLIRTSPDVVDHLASHLDIFAEIGQIVLTQPEDLKLVAGMIIREMVLAGIQHARFWPTDAIPSAIPDFPTNDSQHWIEKFQDFLDDLHGLRFIGNNGGEDPGILYAFEITADDGVHIIEETGLIVLLVEGDHLTCFVPPSSTRIAQCFDIPLAHVTHAEVSKSTVRTFRESQMELTTAELILHLEAESWTYLCNAKEYHVQKIVILCRNLVDAQEAALMVLEEKEAADLPTSNSLGPKISASQIIDISKPLGPRDNIKESMDVQSTNEHFIEKPTTEQTKPKESASAQHLETQFSGNQAADPRLNSLETKKTTQSLVRKEPQHPQKGEAPTSGTLPQVKKLRQLASGSKSALDDPTNEKDNFEVPLSPEKPHKNALKKLTPSEATKDVIATNDTEGSNTPKHITTSQNQINQTNQKPMRPMKVGVKLNFRSLRRVEDTDTSGPDSSQLPSQQIVKEKGAKKNIPQETPHIMQRGSSRDRTKEDQKFLKSRVGNKPAKIPKGKASSGHDSNENSVFDIPPDGPQEPRKHGKRPIVQHIQSEPRESTTESDESEYIEPKRKPKPPAKNPSVKKAKTTLKPKVSGNSKLRNKKKQARVQKAITPPSPPIPRPSILNKLLTGTGSRRELEQQKPRYSRETSEAGDVQNYGIELQSNPTLELPSLLSHSKITRTSSILKRPTEVLHPSTPEPKRSKVAQIVQHTNEDVVEGNMDSMTRSIVDFANKPGSMRVHETGSPCPIAKFVAEKPSTKQMIEKLLDSMPAEEEVDEYGDSGHLTHSEEVALHSKDLLCSNAKESETILVDVQSSNSKALPASPAAASRAISGHVTNIVVEKAKADAEKVKAVNDPFKHLSKELPPRPRTAFAQLLAGQAEQRTQEDHNQMQRSQDTLPPPATSAHRQQTNANGDLDETLVGIEDEGYFPAKASPITEISSLRLSSHSSSSATQVFEEIDTELAEEIEWEASLQPHQRVVADMLTRISRRLVRHLVDSETALRDIIADYERDGYALIAKLGVEHPLDHAACLERIEAQRTAMAKEFREAAKRLEQARAGL</sequence>
<name>A0A8E2F786_9PEZI</name>
<dbReference type="AlphaFoldDB" id="A0A8E2F786"/>
<feature type="region of interest" description="Disordered" evidence="1">
    <location>
        <begin position="910"/>
        <end position="942"/>
    </location>
</feature>
<feature type="compositionally biased region" description="Polar residues" evidence="1">
    <location>
        <begin position="482"/>
        <end position="495"/>
    </location>
</feature>
<feature type="compositionally biased region" description="Low complexity" evidence="1">
    <location>
        <begin position="445"/>
        <end position="457"/>
    </location>
</feature>
<evidence type="ECO:0000313" key="3">
    <source>
        <dbReference type="Proteomes" id="UP000250140"/>
    </source>
</evidence>